<accession>A0A1V2GTY3</accession>
<feature type="transmembrane region" description="Helical" evidence="1">
    <location>
        <begin position="103"/>
        <end position="125"/>
    </location>
</feature>
<evidence type="ECO:0000259" key="2">
    <source>
        <dbReference type="Pfam" id="PF09835"/>
    </source>
</evidence>
<organism evidence="3 4">
    <name type="scientific">Teichococcus deserti</name>
    <dbReference type="NCBI Taxonomy" id="1817963"/>
    <lineage>
        <taxon>Bacteria</taxon>
        <taxon>Pseudomonadati</taxon>
        <taxon>Pseudomonadota</taxon>
        <taxon>Alphaproteobacteria</taxon>
        <taxon>Acetobacterales</taxon>
        <taxon>Roseomonadaceae</taxon>
        <taxon>Roseomonas</taxon>
    </lineage>
</organism>
<reference evidence="3 4" key="1">
    <citation type="submission" date="2016-10" db="EMBL/GenBank/DDBJ databases">
        <title>Draft Genome sequence of Roseomonas sp. strain M3.</title>
        <authorList>
            <person name="Subhash Y."/>
            <person name="Lee S."/>
        </authorList>
    </citation>
    <scope>NUCLEOTIDE SEQUENCE [LARGE SCALE GENOMIC DNA]</scope>
    <source>
        <strain evidence="3 4">M3</strain>
    </source>
</reference>
<evidence type="ECO:0000313" key="3">
    <source>
        <dbReference type="EMBL" id="ONG42355.1"/>
    </source>
</evidence>
<dbReference type="AlphaFoldDB" id="A0A1V2GTY3"/>
<evidence type="ECO:0000256" key="1">
    <source>
        <dbReference type="SAM" id="Phobius"/>
    </source>
</evidence>
<feature type="transmembrane region" description="Helical" evidence="1">
    <location>
        <begin position="49"/>
        <end position="68"/>
    </location>
</feature>
<dbReference type="Pfam" id="PF09835">
    <property type="entry name" value="DUF2062"/>
    <property type="match status" value="1"/>
</dbReference>
<feature type="non-terminal residue" evidence="3">
    <location>
        <position position="1"/>
    </location>
</feature>
<dbReference type="Proteomes" id="UP000188879">
    <property type="component" value="Unassembled WGS sequence"/>
</dbReference>
<keyword evidence="1" id="KW-1133">Transmembrane helix</keyword>
<keyword evidence="1" id="KW-0472">Membrane</keyword>
<proteinExistence type="predicted"/>
<feature type="domain" description="DUF2062" evidence="2">
    <location>
        <begin position="3"/>
        <end position="127"/>
    </location>
</feature>
<dbReference type="EMBL" id="MLCO01000561">
    <property type="protein sequence ID" value="ONG42355.1"/>
    <property type="molecule type" value="Genomic_DNA"/>
</dbReference>
<evidence type="ECO:0000313" key="4">
    <source>
        <dbReference type="Proteomes" id="UP000188879"/>
    </source>
</evidence>
<name>A0A1V2GTY3_9PROT</name>
<keyword evidence="4" id="KW-1185">Reference proteome</keyword>
<gene>
    <name evidence="3" type="ORF">BKE38_29685</name>
</gene>
<protein>
    <recommendedName>
        <fullName evidence="2">DUF2062 domain-containing protein</fullName>
    </recommendedName>
</protein>
<comment type="caution">
    <text evidence="3">The sequence shown here is derived from an EMBL/GenBank/DDBJ whole genome shotgun (WGS) entry which is preliminary data.</text>
</comment>
<dbReference type="InterPro" id="IPR018639">
    <property type="entry name" value="DUF2062"/>
</dbReference>
<feature type="transmembrane region" description="Helical" evidence="1">
    <location>
        <begin position="20"/>
        <end position="42"/>
    </location>
</feature>
<dbReference type="OrthoDB" id="7279200at2"/>
<dbReference type="RefSeq" id="WP_076960710.1">
    <property type="nucleotide sequence ID" value="NZ_MLCO01000561.1"/>
</dbReference>
<keyword evidence="1" id="KW-0812">Transmembrane</keyword>
<sequence length="129" mass="12874">RLLASPGGPQRVARGIAAGAAAAMLPAFGAHLLFAGLFALLLRGSLPAAAAACLALGNPLTHLLLVPAEFALGRWLLPPGLEFLPEHGPSWLLAALPAAEETVAGGLAFALMAGALAFLAARAGLKRAA</sequence>